<organism evidence="3 4">
    <name type="scientific">Cyprinus carpio carpio</name>
    <dbReference type="NCBI Taxonomy" id="630221"/>
    <lineage>
        <taxon>Eukaryota</taxon>
        <taxon>Metazoa</taxon>
        <taxon>Chordata</taxon>
        <taxon>Craniata</taxon>
        <taxon>Vertebrata</taxon>
        <taxon>Euteleostomi</taxon>
        <taxon>Actinopterygii</taxon>
        <taxon>Neopterygii</taxon>
        <taxon>Teleostei</taxon>
        <taxon>Ostariophysi</taxon>
        <taxon>Cypriniformes</taxon>
        <taxon>Cyprinidae</taxon>
        <taxon>Cyprininae</taxon>
        <taxon>Cyprinus</taxon>
    </lineage>
</organism>
<dbReference type="Ensembl" id="ENSCCRT00000154269.1">
    <property type="protein sequence ID" value="ENSCCRP00000146138.1"/>
    <property type="gene ID" value="ENSCCRG00000059073.1"/>
</dbReference>
<accession>A0A9J8APB6</accession>
<dbReference type="AlphaFoldDB" id="A0A9J8APB6"/>
<dbReference type="GeneTree" id="ENSGT00390000015084"/>
<proteinExistence type="predicted"/>
<keyword evidence="1" id="KW-0175">Coiled coil</keyword>
<feature type="region of interest" description="Disordered" evidence="2">
    <location>
        <begin position="525"/>
        <end position="567"/>
    </location>
</feature>
<feature type="compositionally biased region" description="Basic and acidic residues" evidence="2">
    <location>
        <begin position="342"/>
        <end position="351"/>
    </location>
</feature>
<evidence type="ECO:0000256" key="1">
    <source>
        <dbReference type="SAM" id="Coils"/>
    </source>
</evidence>
<protein>
    <submittedName>
        <fullName evidence="3">Centrosome and spindle pole associated protein 1b</fullName>
    </submittedName>
</protein>
<dbReference type="GO" id="GO:0005874">
    <property type="term" value="C:microtubule"/>
    <property type="evidence" value="ECO:0007669"/>
    <property type="project" value="InterPro"/>
</dbReference>
<dbReference type="InterPro" id="IPR026708">
    <property type="entry name" value="CSPP1"/>
</dbReference>
<dbReference type="GO" id="GO:0032467">
    <property type="term" value="P:positive regulation of cytokinesis"/>
    <property type="evidence" value="ECO:0007669"/>
    <property type="project" value="InterPro"/>
</dbReference>
<keyword evidence="4" id="KW-1185">Reference proteome</keyword>
<feature type="region of interest" description="Disordered" evidence="2">
    <location>
        <begin position="271"/>
        <end position="351"/>
    </location>
</feature>
<sequence>MPFVPTQLPFLTEAYKTPNNDAESLLSPSRAYCPITGVSFSTSSGEPHPLSPHSRSTHRQRIVGENEVVGSGLLAFPAHHGKMDSLSYKEELRKQIEERAAQRRVDREEKRRLEAELEADMRAYEPWGRGGAGAPLRDSTGNLITDLKQMHLLNVAAAAPPPQRPERPGFVETHTPQFARGNVFNQNLSPQQLLEQDQYKAYLRQQIEEKQRMQAEERERMRAEEEREDRRLAEQREKIRREYEEEQESRKRRVLEQKLKNEELARLVEERRRDAEKKKKEEEEKEKAAVRKQEAQERQIRLQQVQRAPSPPIPTLQNKHRNPSNATDFSALRAPQSPENRNNQRTEKDRSEVVNELCALRRRLRSEQRRLEDQLLQTEWEHFPSPFTDRHRTEVFDMARLRMPVRGPSTRGTEPISSKGADDIMYRDAFMPLARTRQSRNRDVEGGRGSVLLSESEFIDQNGIAFPVPPDVERKSAKLSARERRRLANLQAAERKPVQLQSFHMRKLRDTNTPRMKGLQAFSRHNTTAGCSDDDDEANRGDEHFTLQSPGRPSSFDTATTEPWIRAESSDTLRRLMSASEL</sequence>
<dbReference type="PANTHER" id="PTHR21616:SF2">
    <property type="entry name" value="CENTROSOME AND SPINDLE POLE-ASSOCIATED PROTEIN 1"/>
    <property type="match status" value="1"/>
</dbReference>
<feature type="region of interest" description="Disordered" evidence="2">
    <location>
        <begin position="40"/>
        <end position="59"/>
    </location>
</feature>
<feature type="coiled-coil region" evidence="1">
    <location>
        <begin position="354"/>
        <end position="381"/>
    </location>
</feature>
<evidence type="ECO:0000256" key="2">
    <source>
        <dbReference type="SAM" id="MobiDB-lite"/>
    </source>
</evidence>
<dbReference type="PANTHER" id="PTHR21616">
    <property type="entry name" value="CENTROSOME SPINDLE POLE ASSOCIATED PROTEIN"/>
    <property type="match status" value="1"/>
</dbReference>
<dbReference type="GO" id="GO:0005813">
    <property type="term" value="C:centrosome"/>
    <property type="evidence" value="ECO:0007669"/>
    <property type="project" value="InterPro"/>
</dbReference>
<dbReference type="GO" id="GO:0000922">
    <property type="term" value="C:spindle pole"/>
    <property type="evidence" value="ECO:0007669"/>
    <property type="project" value="InterPro"/>
</dbReference>
<reference evidence="3" key="2">
    <citation type="submission" date="2025-09" db="UniProtKB">
        <authorList>
            <consortium name="Ensembl"/>
        </authorList>
    </citation>
    <scope>IDENTIFICATION</scope>
</reference>
<feature type="compositionally biased region" description="Polar residues" evidence="2">
    <location>
        <begin position="546"/>
        <end position="561"/>
    </location>
</feature>
<name>A0A9J8APB6_CYPCA</name>
<reference evidence="3" key="1">
    <citation type="submission" date="2025-08" db="UniProtKB">
        <authorList>
            <consortium name="Ensembl"/>
        </authorList>
    </citation>
    <scope>IDENTIFICATION</scope>
</reference>
<evidence type="ECO:0000313" key="3">
    <source>
        <dbReference type="Ensembl" id="ENSCCRP00000146138.1"/>
    </source>
</evidence>
<dbReference type="Proteomes" id="UP001108240">
    <property type="component" value="Unplaced"/>
</dbReference>
<feature type="compositionally biased region" description="Basic and acidic residues" evidence="2">
    <location>
        <begin position="271"/>
        <end position="300"/>
    </location>
</feature>
<evidence type="ECO:0000313" key="4">
    <source>
        <dbReference type="Proteomes" id="UP001108240"/>
    </source>
</evidence>